<gene>
    <name evidence="2" type="ORF">SAMN05216551_112128</name>
</gene>
<organism evidence="2 3">
    <name type="scientific">Chitinasiproducens palmae</name>
    <dbReference type="NCBI Taxonomy" id="1770053"/>
    <lineage>
        <taxon>Bacteria</taxon>
        <taxon>Pseudomonadati</taxon>
        <taxon>Pseudomonadota</taxon>
        <taxon>Betaproteobacteria</taxon>
        <taxon>Burkholderiales</taxon>
        <taxon>Burkholderiaceae</taxon>
        <taxon>Chitinasiproducens</taxon>
    </lineage>
</organism>
<dbReference type="RefSeq" id="WP_139169753.1">
    <property type="nucleotide sequence ID" value="NZ_FNLO01000012.1"/>
</dbReference>
<dbReference type="EMBL" id="FNLO01000012">
    <property type="protein sequence ID" value="SDV50613.1"/>
    <property type="molecule type" value="Genomic_DNA"/>
</dbReference>
<name>A0A1H2PTX8_9BURK</name>
<dbReference type="Proteomes" id="UP000243719">
    <property type="component" value="Unassembled WGS sequence"/>
</dbReference>
<proteinExistence type="predicted"/>
<sequence>MSWKTRLQSGLLRTASSPERNAAEGHAAPREVPHQRADDPTVRACVRLLGMVHELHKAGYQRLRISPGMAPSGVHWRCTITHAGNVMTDGYTPVSSEAGQVVRYSSASGDAYFGWHDAAGRTARELATCFIERFPALARASAGRDWRYAGWLTEMLGRAEQGRPADLPVLFADYPLDCAEILPPPP</sequence>
<protein>
    <submittedName>
        <fullName evidence="2">Uncharacterized protein</fullName>
    </submittedName>
</protein>
<feature type="region of interest" description="Disordered" evidence="1">
    <location>
        <begin position="1"/>
        <end position="39"/>
    </location>
</feature>
<evidence type="ECO:0000313" key="2">
    <source>
        <dbReference type="EMBL" id="SDV50613.1"/>
    </source>
</evidence>
<dbReference type="OrthoDB" id="8771606at2"/>
<feature type="compositionally biased region" description="Basic and acidic residues" evidence="1">
    <location>
        <begin position="21"/>
        <end position="39"/>
    </location>
</feature>
<accession>A0A1H2PTX8</accession>
<evidence type="ECO:0000313" key="3">
    <source>
        <dbReference type="Proteomes" id="UP000243719"/>
    </source>
</evidence>
<keyword evidence="3" id="KW-1185">Reference proteome</keyword>
<dbReference type="AlphaFoldDB" id="A0A1H2PTX8"/>
<reference evidence="3" key="1">
    <citation type="submission" date="2016-09" db="EMBL/GenBank/DDBJ databases">
        <authorList>
            <person name="Varghese N."/>
            <person name="Submissions S."/>
        </authorList>
    </citation>
    <scope>NUCLEOTIDE SEQUENCE [LARGE SCALE GENOMIC DNA]</scope>
    <source>
        <strain evidence="3">JS23</strain>
    </source>
</reference>
<evidence type="ECO:0000256" key="1">
    <source>
        <dbReference type="SAM" id="MobiDB-lite"/>
    </source>
</evidence>